<evidence type="ECO:0000256" key="3">
    <source>
        <dbReference type="ARBA" id="ARBA00023002"/>
    </source>
</evidence>
<proteinExistence type="inferred from homology"/>
<dbReference type="HAMAP" id="MF_01401">
    <property type="entry name" value="MsrA"/>
    <property type="match status" value="1"/>
</dbReference>
<dbReference type="Gene3D" id="3.30.1060.10">
    <property type="entry name" value="Peptide methionine sulphoxide reductase MsrA"/>
    <property type="match status" value="1"/>
</dbReference>
<dbReference type="SUPFAM" id="SSF55068">
    <property type="entry name" value="Peptide methionine sulfoxide reductase"/>
    <property type="match status" value="1"/>
</dbReference>
<dbReference type="PANTHER" id="PTHR43774:SF1">
    <property type="entry name" value="PEPTIDE METHIONINE SULFOXIDE REDUCTASE MSRA 2"/>
    <property type="match status" value="1"/>
</dbReference>
<feature type="domain" description="Peptide methionine sulphoxide reductase MsrA" evidence="5">
    <location>
        <begin position="11"/>
        <end position="164"/>
    </location>
</feature>
<reference evidence="6 7" key="1">
    <citation type="journal article" date="2020" name="bioRxiv">
        <title>Metabolic contributions of an alphaproteobacterial endosymbiont in the apicomplexan Cardiosporidium cionae.</title>
        <authorList>
            <person name="Hunter E.S."/>
            <person name="Paight C.J."/>
            <person name="Lane C.E."/>
        </authorList>
    </citation>
    <scope>NUCLEOTIDE SEQUENCE [LARGE SCALE GENOMIC DNA]</scope>
    <source>
        <strain evidence="6">ESH_2018</strain>
    </source>
</reference>
<gene>
    <name evidence="6" type="ORF">IE077_000656</name>
</gene>
<evidence type="ECO:0000256" key="1">
    <source>
        <dbReference type="ARBA" id="ARBA00005591"/>
    </source>
</evidence>
<dbReference type="Pfam" id="PF01625">
    <property type="entry name" value="PMSR"/>
    <property type="match status" value="1"/>
</dbReference>
<dbReference type="InterPro" id="IPR002569">
    <property type="entry name" value="Met_Sox_Rdtase_MsrA_dom"/>
</dbReference>
<accession>A0ABQ7J425</accession>
<evidence type="ECO:0000259" key="5">
    <source>
        <dbReference type="Pfam" id="PF01625"/>
    </source>
</evidence>
<name>A0ABQ7J425_9APIC</name>
<dbReference type="Proteomes" id="UP000823046">
    <property type="component" value="Unassembled WGS sequence"/>
</dbReference>
<evidence type="ECO:0000313" key="6">
    <source>
        <dbReference type="EMBL" id="KAF8817823.1"/>
    </source>
</evidence>
<evidence type="ECO:0000313" key="7">
    <source>
        <dbReference type="Proteomes" id="UP000823046"/>
    </source>
</evidence>
<dbReference type="EMBL" id="JADAQX010001395">
    <property type="protein sequence ID" value="KAF8817823.1"/>
    <property type="molecule type" value="Genomic_DNA"/>
</dbReference>
<keyword evidence="3" id="KW-0560">Oxidoreductase</keyword>
<dbReference type="PANTHER" id="PTHR43774">
    <property type="entry name" value="PEPTIDE METHIONINE SULFOXIDE REDUCTASE"/>
    <property type="match status" value="1"/>
</dbReference>
<comment type="similarity">
    <text evidence="1">Belongs to the MsrA Met sulfoxide reductase family.</text>
</comment>
<dbReference type="EC" id="1.8.4.11" evidence="2"/>
<evidence type="ECO:0000256" key="2">
    <source>
        <dbReference type="ARBA" id="ARBA00012502"/>
    </source>
</evidence>
<dbReference type="InterPro" id="IPR036509">
    <property type="entry name" value="Met_Sox_Rdtase_MsrA_sf"/>
</dbReference>
<evidence type="ECO:0000256" key="4">
    <source>
        <dbReference type="ARBA" id="ARBA00030643"/>
    </source>
</evidence>
<organism evidence="6 7">
    <name type="scientific">Cardiosporidium cionae</name>
    <dbReference type="NCBI Taxonomy" id="476202"/>
    <lineage>
        <taxon>Eukaryota</taxon>
        <taxon>Sar</taxon>
        <taxon>Alveolata</taxon>
        <taxon>Apicomplexa</taxon>
        <taxon>Aconoidasida</taxon>
        <taxon>Nephromycida</taxon>
        <taxon>Cardiosporidium</taxon>
    </lineage>
</organism>
<sequence length="169" mass="19186">MAATQGKLDYATLAGGCFWGMEKWFRKEFGTSLKSTAVGYVGGSAKNTTYEQVCSGKTGHAEALQVVFDPDLTHYEDLLRYFWRIHDATTLNRQGNDRGTQYRSAVFAHSNEQKLIAEKILDEAQSTTKGKIVTEIVEVPADSFIRAEEYHQQYLEKNPFGYCNHKPRY</sequence>
<keyword evidence="7" id="KW-1185">Reference proteome</keyword>
<protein>
    <recommendedName>
        <fullName evidence="2">peptide-methionine (S)-S-oxide reductase</fullName>
        <ecNumber evidence="2">1.8.4.11</ecNumber>
    </recommendedName>
    <alternativeName>
        <fullName evidence="4">Peptide-methionine (S)-S-oxide reductase</fullName>
    </alternativeName>
</protein>
<comment type="caution">
    <text evidence="6">The sequence shown here is derived from an EMBL/GenBank/DDBJ whole genome shotgun (WGS) entry which is preliminary data.</text>
</comment>
<dbReference type="NCBIfam" id="TIGR00401">
    <property type="entry name" value="msrA"/>
    <property type="match status" value="1"/>
</dbReference>